<evidence type="ECO:0000256" key="23">
    <source>
        <dbReference type="ARBA" id="ARBA00023128"/>
    </source>
</evidence>
<dbReference type="PROSITE" id="PS51432">
    <property type="entry name" value="AP_NUCLEASE_F2_4"/>
    <property type="match status" value="1"/>
</dbReference>
<evidence type="ECO:0000256" key="20">
    <source>
        <dbReference type="ARBA" id="ARBA00022857"/>
    </source>
</evidence>
<comment type="subcellular location">
    <subcellularLocation>
        <location evidence="2">Mitochondrion</location>
    </subcellularLocation>
</comment>
<keyword evidence="25" id="KW-0511">Multifunctional enzyme</keyword>
<keyword evidence="17" id="KW-0378">Hydrolase</keyword>
<dbReference type="GO" id="GO:0070401">
    <property type="term" value="F:NADP+ binding"/>
    <property type="evidence" value="ECO:0007669"/>
    <property type="project" value="InterPro"/>
</dbReference>
<keyword evidence="16" id="KW-0418">Kinase</keyword>
<dbReference type="Gene3D" id="3.40.50.720">
    <property type="entry name" value="NAD(P)-binding Rossmann-like Domain"/>
    <property type="match status" value="1"/>
</dbReference>
<feature type="region of interest" description="Disordered" evidence="28">
    <location>
        <begin position="940"/>
        <end position="960"/>
    </location>
</feature>
<comment type="pathway">
    <text evidence="3">Amino-acid biosynthesis; L-arginine biosynthesis; N(2)-acetyl-L-ornithine from L-glutamate: step 2/4.</text>
</comment>
<keyword evidence="31" id="KW-1185">Reference proteome</keyword>
<keyword evidence="14" id="KW-0547">Nucleotide-binding</keyword>
<dbReference type="PROSITE" id="PS00730">
    <property type="entry name" value="AP_NUCLEASE_F2_2"/>
    <property type="match status" value="1"/>
</dbReference>
<evidence type="ECO:0000313" key="30">
    <source>
        <dbReference type="EMBL" id="CAG8513537.1"/>
    </source>
</evidence>
<evidence type="ECO:0000313" key="31">
    <source>
        <dbReference type="Proteomes" id="UP000789831"/>
    </source>
</evidence>
<comment type="caution">
    <text evidence="30">The sequence shown here is derived from an EMBL/GenBank/DDBJ whole genome shotgun (WGS) entry which is preliminary data.</text>
</comment>
<dbReference type="Gene3D" id="3.30.360.10">
    <property type="entry name" value="Dihydrodipicolinate Reductase, domain 2"/>
    <property type="match status" value="1"/>
</dbReference>
<dbReference type="Pfam" id="PF04768">
    <property type="entry name" value="NAT"/>
    <property type="match status" value="1"/>
</dbReference>
<evidence type="ECO:0000256" key="6">
    <source>
        <dbReference type="ARBA" id="ARBA00006830"/>
    </source>
</evidence>
<keyword evidence="10" id="KW-0055">Arginine biosynthesis</keyword>
<dbReference type="NCBIfam" id="TIGR00587">
    <property type="entry name" value="nfo"/>
    <property type="match status" value="1"/>
</dbReference>
<dbReference type="InterPro" id="IPR036393">
    <property type="entry name" value="AceGlu_kinase-like_sf"/>
</dbReference>
<evidence type="ECO:0000256" key="10">
    <source>
        <dbReference type="ARBA" id="ARBA00022571"/>
    </source>
</evidence>
<evidence type="ECO:0000256" key="9">
    <source>
        <dbReference type="ARBA" id="ARBA00021759"/>
    </source>
</evidence>
<gene>
    <name evidence="30" type="ORF">AGERDE_LOCUS4865</name>
</gene>
<dbReference type="NCBIfam" id="TIGR01850">
    <property type="entry name" value="argC"/>
    <property type="match status" value="1"/>
</dbReference>
<comment type="pathway">
    <text evidence="4">Amino-acid biosynthesis; L-arginine biosynthesis; N(2)-acetyl-L-ornithine from L-glutamate: step 3/4.</text>
</comment>
<dbReference type="FunFam" id="3.40.1160.10:FF:000046">
    <property type="entry name" value="N-acetylglutamate kinase / N-acetylglutamate synthase"/>
    <property type="match status" value="1"/>
</dbReference>
<dbReference type="InterPro" id="IPR041734">
    <property type="entry name" value="NAGK-fArgBP"/>
</dbReference>
<evidence type="ECO:0000256" key="5">
    <source>
        <dbReference type="ARBA" id="ARBA00005340"/>
    </source>
</evidence>
<proteinExistence type="inferred from homology"/>
<dbReference type="NCBIfam" id="NF003387">
    <property type="entry name" value="PRK04531.1-2"/>
    <property type="match status" value="1"/>
</dbReference>
<keyword evidence="18" id="KW-0862">Zinc</keyword>
<organism evidence="30 31">
    <name type="scientific">Ambispora gerdemannii</name>
    <dbReference type="NCBI Taxonomy" id="144530"/>
    <lineage>
        <taxon>Eukaryota</taxon>
        <taxon>Fungi</taxon>
        <taxon>Fungi incertae sedis</taxon>
        <taxon>Mucoromycota</taxon>
        <taxon>Glomeromycotina</taxon>
        <taxon>Glomeromycetes</taxon>
        <taxon>Archaeosporales</taxon>
        <taxon>Ambisporaceae</taxon>
        <taxon>Ambispora</taxon>
    </lineage>
</organism>
<keyword evidence="15" id="KW-0227">DNA damage</keyword>
<dbReference type="SUPFAM" id="SSF51658">
    <property type="entry name" value="Xylose isomerase-like"/>
    <property type="match status" value="1"/>
</dbReference>
<dbReference type="PANTHER" id="PTHR23342">
    <property type="entry name" value="N-ACETYLGLUTAMATE SYNTHASE"/>
    <property type="match status" value="1"/>
</dbReference>
<dbReference type="GO" id="GO:0051287">
    <property type="term" value="F:NAD binding"/>
    <property type="evidence" value="ECO:0007669"/>
    <property type="project" value="InterPro"/>
</dbReference>
<evidence type="ECO:0000256" key="21">
    <source>
        <dbReference type="ARBA" id="ARBA00022946"/>
    </source>
</evidence>
<keyword evidence="21" id="KW-0809">Transit peptide</keyword>
<dbReference type="GO" id="GO:0003991">
    <property type="term" value="F:acetylglutamate kinase activity"/>
    <property type="evidence" value="ECO:0007669"/>
    <property type="project" value="UniProtKB-EC"/>
</dbReference>
<keyword evidence="12" id="KW-0808">Transferase</keyword>
<keyword evidence="11" id="KW-0028">Amino-acid biosynthesis</keyword>
<dbReference type="Pfam" id="PF01118">
    <property type="entry name" value="Semialdhyde_dh"/>
    <property type="match status" value="1"/>
</dbReference>
<dbReference type="InterPro" id="IPR036291">
    <property type="entry name" value="NAD(P)-bd_dom_sf"/>
</dbReference>
<evidence type="ECO:0000256" key="2">
    <source>
        <dbReference type="ARBA" id="ARBA00004173"/>
    </source>
</evidence>
<dbReference type="Pfam" id="PF22698">
    <property type="entry name" value="Semialdhyde_dhC_1"/>
    <property type="match status" value="1"/>
</dbReference>
<evidence type="ECO:0000256" key="3">
    <source>
        <dbReference type="ARBA" id="ARBA00004828"/>
    </source>
</evidence>
<evidence type="ECO:0000256" key="4">
    <source>
        <dbReference type="ARBA" id="ARBA00004862"/>
    </source>
</evidence>
<feature type="region of interest" description="Disordered" evidence="28">
    <location>
        <begin position="1"/>
        <end position="96"/>
    </location>
</feature>
<evidence type="ECO:0000256" key="7">
    <source>
        <dbReference type="ARBA" id="ARBA00007239"/>
    </source>
</evidence>
<dbReference type="InterPro" id="IPR001048">
    <property type="entry name" value="Asp/Glu/Uridylate_kinase"/>
</dbReference>
<protein>
    <recommendedName>
        <fullName evidence="9">Apurinic-apyrimidinic endonuclease 1</fullName>
        <ecNumber evidence="8">2.7.2.8</ecNumber>
    </recommendedName>
</protein>
<feature type="domain" description="N-acetyltransferase" evidence="29">
    <location>
        <begin position="786"/>
        <end position="944"/>
    </location>
</feature>
<evidence type="ECO:0000256" key="13">
    <source>
        <dbReference type="ARBA" id="ARBA00022723"/>
    </source>
</evidence>
<dbReference type="PROSITE" id="PS51731">
    <property type="entry name" value="GNAT_NAGS"/>
    <property type="match status" value="1"/>
</dbReference>
<dbReference type="OrthoDB" id="438291at2759"/>
<dbReference type="GO" id="GO:0008270">
    <property type="term" value="F:zinc ion binding"/>
    <property type="evidence" value="ECO:0007669"/>
    <property type="project" value="InterPro"/>
</dbReference>
<sequence>MSARIASKKGEKQQTETKNDCDNKVVGKSVNNKKNTKKIRNKYDKMQEAESITDSNEESKTQKRKSKEVEESNISGPESEPKKRTRESKQIVESDYSDMQANRLQGVTKYIGAHVSAAGGVHNAIKNGLMIGANALAIFVKNQRRWNSSPLDPESVSQFKSDCQKYSYASKYILPHGSYLINLANPDEAKREKSYHAFLDELKRCEALGLYMYNFHPGSSVGQCTLDESIQHIADCINRAHIETKNIICVLENTAGERNKVGNKFEDLGKIIAKVKKKDRVGVCIDTCHAFAAGYDLRTKKGYEEAMTEFSQHVGFNHLRGMHLNDSRAKFHSCRDLHENIGKGFLGLEAFRLIMNDDRLNELPLILETPVVRDDTWVSEIKLLYSLIGKQEGDVSIATDDVLNNTINDDPPVVTDFLDLEFIFNLSIYSISRTKVRIDRIGKNRLTKSSLCRRTVSTRFLSSLSTSRKGHASNILQLNKKRYSINGQTSRSYGSEAAIREKATIVKLLYNIASRKEVEVYLRHFASVESQKFAVIKVGGAVLSDELETLTSSLTFLNRVGLYPIVLHGAGPQLNKELEEAGVVPEYKEGIRVTDPKTLEIARRVFLKENLKLVEALEKSGTRARPIPNGVFIADYLDREKYGFVGEITGVQKNVVEASIKAGTLPILTSLAETPSGQILNVNADVAAGELARVMEPLKIIYLSEKGGLFNGETNKKIDVINLDEEYEGYMAQSWVKYGTRLKIKEIKELLDHLPRTSSVAITSAGELHKELFTDSGSGTLVRRGYRLFKHKSINELDQKKLHDLLQLDPIIASGSSDASSYSSYLELSKKPYTIYNDEPVEVLAIISESQNNPSGVPVLDKFVATKNGVLNNVTDNVWTMIRTDYPRLSWTVSAHDENLAWHFNKSEGSYKSGDKTIFWYGIDNLDEISNIITEFVKTQSTTNKDEKRTSSGSLPSGTRSYSTFADKKFSHREYSSFSPSSPRSVKVALIGARGYTGQNLIALINSHPHLSLSHVSSRELEGKKLEGYTKNNITYVNLKADQMKEMQKNKEVDCWVMALPNGVCAPFVQAIDDAEVDQSLIVDLSADYRFTDTWTYGLPELSDREAIRKATRISNPGCYATGSQLAIAPLLPFISQEPTVFGASGYSGAGTKPSPKNDPAFLKDNLIPYSLTDHIHEREISHQLNQTVNFIPHVASYFQGIALTVNIPLSRTFKSSEIREIYEEKYANEKLVKIVSDVPLVRDNAQKHFVKIGGFGVHSSGKRVVVIATIDNLLKGAATQALQNINLALGYDEYEGIPLE</sequence>
<feature type="compositionally biased region" description="Basic and acidic residues" evidence="28">
    <location>
        <begin position="79"/>
        <end position="92"/>
    </location>
</feature>
<evidence type="ECO:0000256" key="25">
    <source>
        <dbReference type="ARBA" id="ARBA00023268"/>
    </source>
</evidence>
<dbReference type="InterPro" id="IPR001719">
    <property type="entry name" value="AP_endonuc_2"/>
</dbReference>
<dbReference type="InterPro" id="IPR013022">
    <property type="entry name" value="Xyl_isomerase-like_TIM-brl"/>
</dbReference>
<dbReference type="GO" id="GO:0006281">
    <property type="term" value="P:DNA repair"/>
    <property type="evidence" value="ECO:0007669"/>
    <property type="project" value="UniProtKB-KW"/>
</dbReference>
<dbReference type="GO" id="GO:0005759">
    <property type="term" value="C:mitochondrial matrix"/>
    <property type="evidence" value="ECO:0007669"/>
    <property type="project" value="TreeGrafter"/>
</dbReference>
<evidence type="ECO:0000256" key="18">
    <source>
        <dbReference type="ARBA" id="ARBA00022833"/>
    </source>
</evidence>
<dbReference type="EC" id="2.7.2.8" evidence="8"/>
<feature type="compositionally biased region" description="Polar residues" evidence="28">
    <location>
        <begin position="951"/>
        <end position="960"/>
    </location>
</feature>
<evidence type="ECO:0000256" key="15">
    <source>
        <dbReference type="ARBA" id="ARBA00022763"/>
    </source>
</evidence>
<dbReference type="SUPFAM" id="SSF53633">
    <property type="entry name" value="Carbamate kinase-like"/>
    <property type="match status" value="1"/>
</dbReference>
<evidence type="ECO:0000259" key="29">
    <source>
        <dbReference type="PROSITE" id="PS51731"/>
    </source>
</evidence>
<dbReference type="SMART" id="SM00859">
    <property type="entry name" value="Semialdhyde_dh"/>
    <property type="match status" value="1"/>
</dbReference>
<dbReference type="FunFam" id="3.30.360.10:FF:000019">
    <property type="entry name" value="Bifunctional acetylglutamate kinase/N-acetyl-gamma-glutamyl-phosphate reductase"/>
    <property type="match status" value="1"/>
</dbReference>
<evidence type="ECO:0000256" key="26">
    <source>
        <dbReference type="ARBA" id="ARBA00048141"/>
    </source>
</evidence>
<dbReference type="InterPro" id="IPR018246">
    <property type="entry name" value="AP_endonuc_F2_Zn_BS"/>
</dbReference>
<dbReference type="InterPro" id="IPR023013">
    <property type="entry name" value="AGPR_AS"/>
</dbReference>
<evidence type="ECO:0000256" key="1">
    <source>
        <dbReference type="ARBA" id="ARBA00001947"/>
    </source>
</evidence>
<evidence type="ECO:0000256" key="19">
    <source>
        <dbReference type="ARBA" id="ARBA00022840"/>
    </source>
</evidence>
<keyword evidence="24" id="KW-0234">DNA repair</keyword>
<dbReference type="SUPFAM" id="SSF55347">
    <property type="entry name" value="Glyceraldehyde-3-phosphate dehydrogenase-like, C-terminal domain"/>
    <property type="match status" value="1"/>
</dbReference>
<evidence type="ECO:0000256" key="27">
    <source>
        <dbReference type="PROSITE-ProRule" id="PRU10010"/>
    </source>
</evidence>
<evidence type="ECO:0000256" key="24">
    <source>
        <dbReference type="ARBA" id="ARBA00023204"/>
    </source>
</evidence>
<name>A0A9N9A076_9GLOM</name>
<dbReference type="HAMAP" id="MF_00150">
    <property type="entry name" value="ArgC_type1"/>
    <property type="match status" value="1"/>
</dbReference>
<comment type="cofactor">
    <cofactor evidence="1">
        <name>Zn(2+)</name>
        <dbReference type="ChEBI" id="CHEBI:29105"/>
    </cofactor>
</comment>
<dbReference type="Proteomes" id="UP000789831">
    <property type="component" value="Unassembled WGS sequence"/>
</dbReference>
<dbReference type="Pfam" id="PF01261">
    <property type="entry name" value="AP_endonuc_2"/>
    <property type="match status" value="1"/>
</dbReference>
<feature type="compositionally biased region" description="Basic and acidic residues" evidence="28">
    <location>
        <begin position="8"/>
        <end position="25"/>
    </location>
</feature>
<dbReference type="InterPro" id="IPR004662">
    <property type="entry name" value="AcgluKinase_fam"/>
</dbReference>
<dbReference type="InterPro" id="IPR058924">
    <property type="entry name" value="AGPR_dimerisation_dom"/>
</dbReference>
<comment type="catalytic activity">
    <reaction evidence="26">
        <text>N-acetyl-L-glutamate + ATP = N-acetyl-L-glutamyl 5-phosphate + ADP</text>
        <dbReference type="Rhea" id="RHEA:14629"/>
        <dbReference type="ChEBI" id="CHEBI:30616"/>
        <dbReference type="ChEBI" id="CHEBI:44337"/>
        <dbReference type="ChEBI" id="CHEBI:57936"/>
        <dbReference type="ChEBI" id="CHEBI:456216"/>
        <dbReference type="EC" id="2.7.2.8"/>
    </reaction>
</comment>
<keyword evidence="23" id="KW-0496">Mitochondrion</keyword>
<dbReference type="PROSITE" id="PS01224">
    <property type="entry name" value="ARGC"/>
    <property type="match status" value="1"/>
</dbReference>
<dbReference type="SUPFAM" id="SSF51735">
    <property type="entry name" value="NAD(P)-binding Rossmann-fold domains"/>
    <property type="match status" value="1"/>
</dbReference>
<dbReference type="Pfam" id="PF00696">
    <property type="entry name" value="AA_kinase"/>
    <property type="match status" value="1"/>
</dbReference>
<dbReference type="EMBL" id="CAJVPL010000601">
    <property type="protein sequence ID" value="CAG8513537.1"/>
    <property type="molecule type" value="Genomic_DNA"/>
</dbReference>
<evidence type="ECO:0000256" key="11">
    <source>
        <dbReference type="ARBA" id="ARBA00022605"/>
    </source>
</evidence>
<dbReference type="InterPro" id="IPR006855">
    <property type="entry name" value="Vertebrate-like_GNAT_dom"/>
</dbReference>
<dbReference type="Gene3D" id="3.40.630.30">
    <property type="match status" value="1"/>
</dbReference>
<dbReference type="CDD" id="cd04252">
    <property type="entry name" value="AAK_NAGK-fArgBP"/>
    <property type="match status" value="1"/>
</dbReference>
<keyword evidence="20" id="KW-0521">NADP</keyword>
<evidence type="ECO:0000256" key="22">
    <source>
        <dbReference type="ARBA" id="ARBA00023002"/>
    </source>
</evidence>
<dbReference type="PROSITE" id="PS00729">
    <property type="entry name" value="AP_NUCLEASE_F2_1"/>
    <property type="match status" value="1"/>
</dbReference>
<comment type="similarity">
    <text evidence="6">In the N-terminal section; belongs to the acetylglutamate kinase family.</text>
</comment>
<dbReference type="CDD" id="cd24149">
    <property type="entry name" value="AGPR_N_ARG5_6_like"/>
    <property type="match status" value="1"/>
</dbReference>
<dbReference type="GO" id="GO:0016787">
    <property type="term" value="F:hydrolase activity"/>
    <property type="evidence" value="ECO:0007669"/>
    <property type="project" value="UniProtKB-KW"/>
</dbReference>
<dbReference type="SMART" id="SM00518">
    <property type="entry name" value="AP2Ec"/>
    <property type="match status" value="1"/>
</dbReference>
<dbReference type="FunFam" id="3.20.20.150:FF:000001">
    <property type="entry name" value="Probable endonuclease 4"/>
    <property type="match status" value="1"/>
</dbReference>
<dbReference type="InterPro" id="IPR036237">
    <property type="entry name" value="Xyl_isomerase-like_sf"/>
</dbReference>
<dbReference type="CDD" id="cd00019">
    <property type="entry name" value="AP2Ec"/>
    <property type="match status" value="1"/>
</dbReference>
<evidence type="ECO:0000256" key="16">
    <source>
        <dbReference type="ARBA" id="ARBA00022777"/>
    </source>
</evidence>
<evidence type="ECO:0000256" key="14">
    <source>
        <dbReference type="ARBA" id="ARBA00022741"/>
    </source>
</evidence>
<dbReference type="NCBIfam" id="TIGR00761">
    <property type="entry name" value="argB"/>
    <property type="match status" value="1"/>
</dbReference>
<dbReference type="GO" id="GO:0005524">
    <property type="term" value="F:ATP binding"/>
    <property type="evidence" value="ECO:0007669"/>
    <property type="project" value="UniProtKB-KW"/>
</dbReference>
<dbReference type="NCBIfam" id="NF002199">
    <property type="entry name" value="PRK01060.1-4"/>
    <property type="match status" value="1"/>
</dbReference>
<dbReference type="InterPro" id="IPR000706">
    <property type="entry name" value="AGPR_type-1"/>
</dbReference>
<reference evidence="30" key="1">
    <citation type="submission" date="2021-06" db="EMBL/GenBank/DDBJ databases">
        <authorList>
            <person name="Kallberg Y."/>
            <person name="Tangrot J."/>
            <person name="Rosling A."/>
        </authorList>
    </citation>
    <scope>NUCLEOTIDE SEQUENCE</scope>
    <source>
        <strain evidence="30">MT106</strain>
    </source>
</reference>
<dbReference type="Gene3D" id="3.20.20.150">
    <property type="entry name" value="Divalent-metal-dependent TIM barrel enzymes"/>
    <property type="match status" value="1"/>
</dbReference>
<dbReference type="GO" id="GO:0003942">
    <property type="term" value="F:N-acetyl-gamma-glutamyl-phosphate reductase activity"/>
    <property type="evidence" value="ECO:0007669"/>
    <property type="project" value="InterPro"/>
</dbReference>
<dbReference type="PANTHER" id="PTHR23342:SF0">
    <property type="entry name" value="N-ACETYLGLUTAMATE SYNTHASE, MITOCHONDRIAL"/>
    <property type="match status" value="1"/>
</dbReference>
<comment type="similarity">
    <text evidence="7">In the C-terminal section; belongs to the NAGSA dehydrogenase family.</text>
</comment>
<evidence type="ECO:0000256" key="17">
    <source>
        <dbReference type="ARBA" id="ARBA00022801"/>
    </source>
</evidence>
<comment type="similarity">
    <text evidence="5">Belongs to the AP endonuclease 2 family.</text>
</comment>
<keyword evidence="19" id="KW-0067">ATP-binding</keyword>
<dbReference type="Gene3D" id="3.40.1160.10">
    <property type="entry name" value="Acetylglutamate kinase-like"/>
    <property type="match status" value="1"/>
</dbReference>
<evidence type="ECO:0000256" key="12">
    <source>
        <dbReference type="ARBA" id="ARBA00022679"/>
    </source>
</evidence>
<dbReference type="CDD" id="cd23936">
    <property type="entry name" value="AGPR_C_ARG5_6_like"/>
    <property type="match status" value="1"/>
</dbReference>
<dbReference type="GO" id="GO:0006526">
    <property type="term" value="P:L-arginine biosynthetic process"/>
    <property type="evidence" value="ECO:0007669"/>
    <property type="project" value="UniProtKB-KW"/>
</dbReference>
<keyword evidence="13" id="KW-0479">Metal-binding</keyword>
<dbReference type="HAMAP" id="MF_00152">
    <property type="entry name" value="Nfo"/>
    <property type="match status" value="1"/>
</dbReference>
<accession>A0A9N9A076</accession>
<keyword evidence="22" id="KW-0560">Oxidoreductase</keyword>
<dbReference type="FunFam" id="3.40.630.30:FF:000029">
    <property type="entry name" value="Bifunctional acetylglutamate kinase/N-acetyl-gamma-glutamyl-phosphate reductase"/>
    <property type="match status" value="1"/>
</dbReference>
<dbReference type="GO" id="GO:0003677">
    <property type="term" value="F:DNA binding"/>
    <property type="evidence" value="ECO:0007669"/>
    <property type="project" value="InterPro"/>
</dbReference>
<feature type="active site" evidence="27">
    <location>
        <position position="1119"/>
    </location>
</feature>
<dbReference type="InterPro" id="IPR000534">
    <property type="entry name" value="Semialdehyde_DH_NAD-bd"/>
</dbReference>
<evidence type="ECO:0000256" key="8">
    <source>
        <dbReference type="ARBA" id="ARBA00013065"/>
    </source>
</evidence>
<evidence type="ECO:0000256" key="28">
    <source>
        <dbReference type="SAM" id="MobiDB-lite"/>
    </source>
</evidence>